<name>A0A0S4TF55_CRYHO</name>
<dbReference type="Gene3D" id="2.60.120.620">
    <property type="entry name" value="q2cbj1_9rhob like domain"/>
    <property type="match status" value="1"/>
</dbReference>
<dbReference type="InterPro" id="IPR006620">
    <property type="entry name" value="Pro_4_hyd_alph"/>
</dbReference>
<dbReference type="PANTHER" id="PTHR10869:SF246">
    <property type="entry name" value="TRANSMEMBRANE PROLYL 4-HYDROXYLASE"/>
    <property type="match status" value="1"/>
</dbReference>
<dbReference type="GO" id="GO:0004656">
    <property type="term" value="F:procollagen-proline 4-dioxygenase activity"/>
    <property type="evidence" value="ECO:0007669"/>
    <property type="project" value="TreeGrafter"/>
</dbReference>
<accession>A0A0S4TF55</accession>
<feature type="compositionally biased region" description="Polar residues" evidence="6">
    <location>
        <begin position="702"/>
        <end position="711"/>
    </location>
</feature>
<dbReference type="EMBL" id="JTAI01000033">
    <property type="protein sequence ID" value="PPS94574.1"/>
    <property type="molecule type" value="Genomic_DNA"/>
</dbReference>
<evidence type="ECO:0000259" key="7">
    <source>
        <dbReference type="SMART" id="SM00702"/>
    </source>
</evidence>
<dbReference type="AlphaFoldDB" id="A0A0S4TF55"/>
<keyword evidence="2" id="KW-0479">Metal-binding</keyword>
<dbReference type="GO" id="GO:0005783">
    <property type="term" value="C:endoplasmic reticulum"/>
    <property type="evidence" value="ECO:0007669"/>
    <property type="project" value="TreeGrafter"/>
</dbReference>
<evidence type="ECO:0000313" key="9">
    <source>
        <dbReference type="EMBL" id="PPS94574.1"/>
    </source>
</evidence>
<feature type="region of interest" description="Disordered" evidence="6">
    <location>
        <begin position="690"/>
        <end position="718"/>
    </location>
</feature>
<reference evidence="9 10" key="1">
    <citation type="submission" date="2014-11" db="EMBL/GenBank/DDBJ databases">
        <title>Comparative genomic analysis of Cryptosporidium hominis reveals occurrence of genetic recombination in virulent subtypes.</title>
        <authorList>
            <person name="Guo Y."/>
            <person name="Tang K."/>
            <person name="Frace M."/>
            <person name="Li N."/>
            <person name="Roellig D.M."/>
            <person name="Sammons S."/>
            <person name="Knipe K."/>
            <person name="Rowe L."/>
            <person name="Feng Y."/>
            <person name="Xiao L."/>
        </authorList>
    </citation>
    <scope>NUCLEOTIDE SEQUENCE [LARGE SCALE GENOMIC DNA]</scope>
    <source>
        <strain evidence="9">30976</strain>
    </source>
</reference>
<protein>
    <submittedName>
        <fullName evidence="9">Prolyl 4-hydroxylase alpha subunit</fullName>
    </submittedName>
</protein>
<feature type="domain" description="Prolyl 4-hydroxylase alpha subunit" evidence="7">
    <location>
        <begin position="458"/>
        <end position="642"/>
    </location>
</feature>
<dbReference type="EMBL" id="LN877949">
    <property type="protein sequence ID" value="CUV05331.1"/>
    <property type="molecule type" value="Genomic_DNA"/>
</dbReference>
<evidence type="ECO:0000256" key="3">
    <source>
        <dbReference type="ARBA" id="ARBA00022964"/>
    </source>
</evidence>
<proteinExistence type="predicted"/>
<keyword evidence="10" id="KW-1185">Reference proteome</keyword>
<dbReference type="GO" id="GO:0031418">
    <property type="term" value="F:L-ascorbic acid binding"/>
    <property type="evidence" value="ECO:0007669"/>
    <property type="project" value="InterPro"/>
</dbReference>
<dbReference type="PANTHER" id="PTHR10869">
    <property type="entry name" value="PROLYL 4-HYDROXYLASE ALPHA SUBUNIT"/>
    <property type="match status" value="1"/>
</dbReference>
<feature type="region of interest" description="Disordered" evidence="6">
    <location>
        <begin position="221"/>
        <end position="245"/>
    </location>
</feature>
<dbReference type="VEuPathDB" id="CryptoDB:GY17_00003787"/>
<evidence type="ECO:0000313" key="10">
    <source>
        <dbReference type="Proteomes" id="UP001429100"/>
    </source>
</evidence>
<dbReference type="VEuPathDB" id="CryptoDB:CHUDEA3_3910"/>
<dbReference type="SMART" id="SM00702">
    <property type="entry name" value="P4Hc"/>
    <property type="match status" value="1"/>
</dbReference>
<reference evidence="8" key="2">
    <citation type="submission" date="2015-08" db="EMBL/GenBank/DDBJ databases">
        <authorList>
            <person name="Babu N.S."/>
            <person name="Beckwith C.J."/>
            <person name="Beseler K.G."/>
            <person name="Brison A."/>
            <person name="Carone J.V."/>
            <person name="Caskin T.P."/>
            <person name="Diamond M."/>
            <person name="Durham M.E."/>
            <person name="Foxe J.M."/>
            <person name="Go M."/>
            <person name="Henderson B.A."/>
            <person name="Jones I.B."/>
            <person name="McGettigan J.A."/>
            <person name="Micheletti S.J."/>
            <person name="Nasrallah M.E."/>
            <person name="Ortiz D."/>
            <person name="Piller C.R."/>
            <person name="Privatt S.R."/>
            <person name="Schneider S.L."/>
            <person name="Sharp S."/>
            <person name="Smith T.C."/>
            <person name="Stanton J.D."/>
            <person name="Ullery H.E."/>
            <person name="Wilson R.J."/>
            <person name="Serrano M.G."/>
            <person name="Buck G."/>
            <person name="Lee V."/>
            <person name="Wang Y."/>
            <person name="Carvalho R."/>
            <person name="Voegtly L."/>
            <person name="Shi R."/>
            <person name="Duckworth R."/>
            <person name="Johnson A."/>
            <person name="Loviza R."/>
            <person name="Walstead R."/>
            <person name="Shah Z."/>
            <person name="Kiflezghi M."/>
            <person name="Wade K."/>
            <person name="Ball S.L."/>
            <person name="Bradley K.W."/>
            <person name="Asai D.J."/>
            <person name="Bowman C.A."/>
            <person name="Russell D.A."/>
            <person name="Pope W.H."/>
            <person name="Jacobs-Sera D."/>
            <person name="Hendrix R.W."/>
            <person name="Hatfull G.F."/>
        </authorList>
    </citation>
    <scope>NUCLEOTIDE SEQUENCE [LARGE SCALE GENOMIC DNA]</scope>
</reference>
<gene>
    <name evidence="8" type="ORF">CHUDEA3_3910</name>
    <name evidence="9" type="ORF">GY17_00003787</name>
</gene>
<evidence type="ECO:0000313" key="8">
    <source>
        <dbReference type="EMBL" id="CUV05331.1"/>
    </source>
</evidence>
<evidence type="ECO:0000256" key="6">
    <source>
        <dbReference type="SAM" id="MobiDB-lite"/>
    </source>
</evidence>
<reference evidence="9 10" key="3">
    <citation type="submission" date="2017-10" db="EMBL/GenBank/DDBJ databases">
        <title>Consistent, comparative and evidence-based genome annotation and re-annotation for the closely-related species, Cryptosporidium parvum, C. hominis and C. tyzzeri.</title>
        <authorList>
            <person name="Baptista R.P."/>
            <person name="Li Y."/>
            <person name="Sateriale A."/>
            <person name="Striepen B."/>
            <person name="Kissinger J.C."/>
        </authorList>
    </citation>
    <scope>NUCLEOTIDE SEQUENCE [LARGE SCALE GENOMIC DNA]</scope>
    <source>
        <strain evidence="9">30976</strain>
    </source>
</reference>
<dbReference type="Proteomes" id="UP000199752">
    <property type="component" value="Chromosome 3"/>
</dbReference>
<organism evidence="8">
    <name type="scientific">Cryptosporidium hominis</name>
    <dbReference type="NCBI Taxonomy" id="237895"/>
    <lineage>
        <taxon>Eukaryota</taxon>
        <taxon>Sar</taxon>
        <taxon>Alveolata</taxon>
        <taxon>Apicomplexa</taxon>
        <taxon>Conoidasida</taxon>
        <taxon>Coccidia</taxon>
        <taxon>Eucoccidiorida</taxon>
        <taxon>Eimeriorina</taxon>
        <taxon>Cryptosporidiidae</taxon>
        <taxon>Cryptosporidium</taxon>
    </lineage>
</organism>
<keyword evidence="3" id="KW-0223">Dioxygenase</keyword>
<comment type="cofactor">
    <cofactor evidence="1">
        <name>L-ascorbate</name>
        <dbReference type="ChEBI" id="CHEBI:38290"/>
    </cofactor>
</comment>
<sequence length="718" mass="76569">MSENNSSVNEETKNVIRGVTPPEPKLLGTYINMVPISESDTSKLETNNLLQGQTSGTGITADNAQVGKPGSGVTVTNIPTSQFPMSAMNMEQLQQFMLRMQINASKDQIPPGTANTPSLGLGLSSGIPAQTLGATLNLNNMIPSSTTTSYNIPPVGALDPNVLASLGLNVQKPTLQPIQFPNMQAGVPNLCGIQGQDLNLATWMQKQKIALTLSELQNNTQTASNTNSAESKQSPSSASASNSVSVAPQNLGQATNAGNSLGSLAGISGIPGNLGAPTGVTGVMPGSANLPVGTASAAQSQLTPQLAAFLGNPNLIPTKDTGSSSQTANQISSGSLGSLGGIPGIGTAAGMNISGMNIPGMNLGAGAIPNMGNAVIPESIQPNIMQPTTDMSKIEAMIKQQQQQFIASQLSAAAQLLRQHGIQATIGTEPLNNNSEIDISKNKKPALLQRIVASKVNPKIFIIPNALNQDECDEIISLVQDRLEDSKISIAKKESKKSEIDEIKDEKTDGQDYKNEQDEDKDFCRSSTACIQPEETPLIRQIENRLGILVDSSNLYMEPILVHKYSVNDYIKEHHDGDNRTHTISVFLSDVENGGELDFPYAGIKIKPKKGLAVVWPNIDSQGKLDYTTVHAVNKMTQVTVEDCKDENQTKESKEHPESPPSSYLLYLHVNKEPVRLGFEASQAMQQVIQSENLKTDDSPKVITQVTYPTSQDKKTEE</sequence>
<evidence type="ECO:0000256" key="4">
    <source>
        <dbReference type="ARBA" id="ARBA00023002"/>
    </source>
</evidence>
<evidence type="ECO:0000256" key="1">
    <source>
        <dbReference type="ARBA" id="ARBA00001961"/>
    </source>
</evidence>
<keyword evidence="5" id="KW-0408">Iron</keyword>
<keyword evidence="4" id="KW-0560">Oxidoreductase</keyword>
<evidence type="ECO:0000256" key="2">
    <source>
        <dbReference type="ARBA" id="ARBA00022723"/>
    </source>
</evidence>
<dbReference type="Proteomes" id="UP001429100">
    <property type="component" value="Unassembled WGS sequence"/>
</dbReference>
<feature type="region of interest" description="Disordered" evidence="6">
    <location>
        <begin position="1"/>
        <end position="20"/>
    </location>
</feature>
<feature type="compositionally biased region" description="Basic and acidic residues" evidence="6">
    <location>
        <begin position="494"/>
        <end position="516"/>
    </location>
</feature>
<dbReference type="InterPro" id="IPR045054">
    <property type="entry name" value="P4HA-like"/>
</dbReference>
<dbReference type="VEuPathDB" id="CryptoDB:ChTU502y2012_416g0145"/>
<evidence type="ECO:0000256" key="5">
    <source>
        <dbReference type="ARBA" id="ARBA00023004"/>
    </source>
</evidence>
<dbReference type="GO" id="GO:0005506">
    <property type="term" value="F:iron ion binding"/>
    <property type="evidence" value="ECO:0007669"/>
    <property type="project" value="InterPro"/>
</dbReference>
<dbReference type="VEuPathDB" id="CryptoDB:Chro.30441"/>
<feature type="region of interest" description="Disordered" evidence="6">
    <location>
        <begin position="494"/>
        <end position="520"/>
    </location>
</feature>